<feature type="transmembrane region" description="Helical" evidence="7">
    <location>
        <begin position="497"/>
        <end position="519"/>
    </location>
</feature>
<evidence type="ECO:0000256" key="4">
    <source>
        <dbReference type="ARBA" id="ARBA00022989"/>
    </source>
</evidence>
<gene>
    <name evidence="9" type="ORF">C2845_PM01G03800</name>
</gene>
<reference evidence="10" key="1">
    <citation type="journal article" date="2019" name="Nat. Commun.">
        <title>The genome of broomcorn millet.</title>
        <authorList>
            <person name="Zou C."/>
            <person name="Miki D."/>
            <person name="Li D."/>
            <person name="Tang Q."/>
            <person name="Xiao L."/>
            <person name="Rajput S."/>
            <person name="Deng P."/>
            <person name="Jia W."/>
            <person name="Huang R."/>
            <person name="Zhang M."/>
            <person name="Sun Y."/>
            <person name="Hu J."/>
            <person name="Fu X."/>
            <person name="Schnable P.S."/>
            <person name="Li F."/>
            <person name="Zhang H."/>
            <person name="Feng B."/>
            <person name="Zhu X."/>
            <person name="Liu R."/>
            <person name="Schnable J.C."/>
            <person name="Zhu J.-K."/>
            <person name="Zhang H."/>
        </authorList>
    </citation>
    <scope>NUCLEOTIDE SEQUENCE [LARGE SCALE GENOMIC DNA]</scope>
</reference>
<dbReference type="PANTHER" id="PTHR11814">
    <property type="entry name" value="SULFATE TRANSPORTER"/>
    <property type="match status" value="1"/>
</dbReference>
<feature type="transmembrane region" description="Helical" evidence="7">
    <location>
        <begin position="358"/>
        <end position="379"/>
    </location>
</feature>
<sequence>MGGGRAEANGGGSAAGTRVPVPPARPFLDTFRANLKETFFPDDPFRSVVRERGAARRTLAALRYFFPFLEWAPAYTLGAFKADLIAGITIASLAIPQGISYAKLANLPPILGLYSSFVPPLVYALMGSSKDLAVGTVAVASLLIGSMLGSEVSPTENPALYLHLALTATFFAGVFQASLGLLRLGFIVDFLSHATIVGFMGGAATVVCLQQLKGILGLERFTTSTDVVSVMDSVFSQTHQHDTPAMATATAAAAAHEPLELALQRGCVAVACLSGKWRWESVVFGSGFLFFLLVTRFISKRRPKLFWISAAAPLTSVVLGSVLVYLTHAENHGIQVIGYLKKGLNPPSVTSLQFSPPYMMLALKTGIITGVIALAEGIAVGRSFSMFKNYNIDGNKEMIAIGTMNVVGSFTSCYLTTGPFSRSAVNYNAGCKTAMSNVVMSLAVMLTLLFLTPLFHYTPLVVLSAIIISAMLGLIDYQGAIHLWQVDKVDFCVCMGAYLGVVFGSVEIGLVVAVSISILRVMLFIARPRTTVLGNVPNTMIYRRMDQYTTAQTVPGVLVLRIDAPIYFTNASYLRERISRWIDEEEERTKDRGEMGVQYVVLDMGAVGSIDTSGTSMLDELRKKLERRGMQIVLANPGSEIMKKLDSSKVLELIGHEWIFPTVGEAVSSCDYVLHSHKPGVVMDSAAAHGSMV</sequence>
<dbReference type="OrthoDB" id="288203at2759"/>
<evidence type="ECO:0000256" key="2">
    <source>
        <dbReference type="ARBA" id="ARBA00022448"/>
    </source>
</evidence>
<feature type="transmembrane region" description="Helical" evidence="7">
    <location>
        <begin position="437"/>
        <end position="455"/>
    </location>
</feature>
<evidence type="ECO:0000256" key="7">
    <source>
        <dbReference type="SAM" id="Phobius"/>
    </source>
</evidence>
<dbReference type="STRING" id="4540.A0A3L6TL94"/>
<dbReference type="InterPro" id="IPR001902">
    <property type="entry name" value="SLC26A/SulP_fam"/>
</dbReference>
<feature type="compositionally biased region" description="Gly residues" evidence="6">
    <location>
        <begin position="1"/>
        <end position="14"/>
    </location>
</feature>
<feature type="domain" description="STAS" evidence="8">
    <location>
        <begin position="547"/>
        <end position="670"/>
    </location>
</feature>
<dbReference type="CDD" id="cd07042">
    <property type="entry name" value="STAS_SulP_like_sulfate_transporter"/>
    <property type="match status" value="1"/>
</dbReference>
<evidence type="ECO:0000259" key="8">
    <source>
        <dbReference type="PROSITE" id="PS50801"/>
    </source>
</evidence>
<feature type="transmembrane region" description="Helical" evidence="7">
    <location>
        <begin position="399"/>
        <end position="417"/>
    </location>
</feature>
<keyword evidence="2" id="KW-0813">Transport</keyword>
<keyword evidence="5 7" id="KW-0472">Membrane</keyword>
<evidence type="ECO:0000256" key="1">
    <source>
        <dbReference type="ARBA" id="ARBA00004141"/>
    </source>
</evidence>
<dbReference type="Gene3D" id="3.30.750.24">
    <property type="entry name" value="STAS domain"/>
    <property type="match status" value="1"/>
</dbReference>
<dbReference type="Proteomes" id="UP000275267">
    <property type="component" value="Unassembled WGS sequence"/>
</dbReference>
<dbReference type="PROSITE" id="PS50801">
    <property type="entry name" value="STAS"/>
    <property type="match status" value="1"/>
</dbReference>
<feature type="transmembrane region" description="Helical" evidence="7">
    <location>
        <begin position="281"/>
        <end position="298"/>
    </location>
</feature>
<feature type="transmembrane region" description="Helical" evidence="7">
    <location>
        <begin position="460"/>
        <end position="477"/>
    </location>
</feature>
<dbReference type="FunFam" id="3.30.750.24:FF:000002">
    <property type="entry name" value="Sulfate transporter 31"/>
    <property type="match status" value="1"/>
</dbReference>
<feature type="transmembrane region" description="Helical" evidence="7">
    <location>
        <begin position="161"/>
        <end position="182"/>
    </location>
</feature>
<dbReference type="SUPFAM" id="SSF52091">
    <property type="entry name" value="SpoIIaa-like"/>
    <property type="match status" value="1"/>
</dbReference>
<protein>
    <recommendedName>
        <fullName evidence="8">STAS domain-containing protein</fullName>
    </recommendedName>
</protein>
<feature type="transmembrane region" description="Helical" evidence="7">
    <location>
        <begin position="132"/>
        <end position="149"/>
    </location>
</feature>
<keyword evidence="4 7" id="KW-1133">Transmembrane helix</keyword>
<evidence type="ECO:0000313" key="10">
    <source>
        <dbReference type="Proteomes" id="UP000275267"/>
    </source>
</evidence>
<dbReference type="InterPro" id="IPR011547">
    <property type="entry name" value="SLC26A/SulP_dom"/>
</dbReference>
<evidence type="ECO:0000256" key="5">
    <source>
        <dbReference type="ARBA" id="ARBA00023136"/>
    </source>
</evidence>
<feature type="transmembrane region" description="Helical" evidence="7">
    <location>
        <begin position="107"/>
        <end position="125"/>
    </location>
</feature>
<dbReference type="InterPro" id="IPR002645">
    <property type="entry name" value="STAS_dom"/>
</dbReference>
<evidence type="ECO:0000256" key="6">
    <source>
        <dbReference type="SAM" id="MobiDB-lite"/>
    </source>
</evidence>
<dbReference type="GO" id="GO:0008271">
    <property type="term" value="F:secondary active sulfate transmembrane transporter activity"/>
    <property type="evidence" value="ECO:0007669"/>
    <property type="project" value="InterPro"/>
</dbReference>
<dbReference type="PROSITE" id="PS01130">
    <property type="entry name" value="SLC26A"/>
    <property type="match status" value="1"/>
</dbReference>
<evidence type="ECO:0000313" key="9">
    <source>
        <dbReference type="EMBL" id="RLN40406.1"/>
    </source>
</evidence>
<organism evidence="9 10">
    <name type="scientific">Panicum miliaceum</name>
    <name type="common">Proso millet</name>
    <name type="synonym">Broomcorn millet</name>
    <dbReference type="NCBI Taxonomy" id="4540"/>
    <lineage>
        <taxon>Eukaryota</taxon>
        <taxon>Viridiplantae</taxon>
        <taxon>Streptophyta</taxon>
        <taxon>Embryophyta</taxon>
        <taxon>Tracheophyta</taxon>
        <taxon>Spermatophyta</taxon>
        <taxon>Magnoliopsida</taxon>
        <taxon>Liliopsida</taxon>
        <taxon>Poales</taxon>
        <taxon>Poaceae</taxon>
        <taxon>PACMAD clade</taxon>
        <taxon>Panicoideae</taxon>
        <taxon>Panicodae</taxon>
        <taxon>Paniceae</taxon>
        <taxon>Panicinae</taxon>
        <taxon>Panicum</taxon>
        <taxon>Panicum sect. Panicum</taxon>
    </lineage>
</organism>
<keyword evidence="10" id="KW-1185">Reference proteome</keyword>
<comment type="caution">
    <text evidence="9">The sequence shown here is derived from an EMBL/GenBank/DDBJ whole genome shotgun (WGS) entry which is preliminary data.</text>
</comment>
<dbReference type="Pfam" id="PF00916">
    <property type="entry name" value="Sulfate_transp"/>
    <property type="match status" value="2"/>
</dbReference>
<feature type="region of interest" description="Disordered" evidence="6">
    <location>
        <begin position="1"/>
        <end position="21"/>
    </location>
</feature>
<feature type="transmembrane region" description="Helical" evidence="7">
    <location>
        <begin position="305"/>
        <end position="326"/>
    </location>
</feature>
<dbReference type="EMBL" id="PQIB02000001">
    <property type="protein sequence ID" value="RLN40406.1"/>
    <property type="molecule type" value="Genomic_DNA"/>
</dbReference>
<feature type="transmembrane region" description="Helical" evidence="7">
    <location>
        <begin position="72"/>
        <end position="95"/>
    </location>
</feature>
<feature type="transmembrane region" description="Helical" evidence="7">
    <location>
        <begin position="194"/>
        <end position="212"/>
    </location>
</feature>
<accession>A0A3L6TL94</accession>
<evidence type="ECO:0000256" key="3">
    <source>
        <dbReference type="ARBA" id="ARBA00022692"/>
    </source>
</evidence>
<dbReference type="Pfam" id="PF01740">
    <property type="entry name" value="STAS"/>
    <property type="match status" value="1"/>
</dbReference>
<proteinExistence type="predicted"/>
<dbReference type="NCBIfam" id="TIGR00815">
    <property type="entry name" value="sulP"/>
    <property type="match status" value="1"/>
</dbReference>
<dbReference type="AlphaFoldDB" id="A0A3L6TL94"/>
<dbReference type="GO" id="GO:0016020">
    <property type="term" value="C:membrane"/>
    <property type="evidence" value="ECO:0007669"/>
    <property type="project" value="UniProtKB-SubCell"/>
</dbReference>
<comment type="subcellular location">
    <subcellularLocation>
        <location evidence="1">Membrane</location>
        <topology evidence="1">Multi-pass membrane protein</topology>
    </subcellularLocation>
</comment>
<keyword evidence="3 7" id="KW-0812">Transmembrane</keyword>
<dbReference type="InterPro" id="IPR036513">
    <property type="entry name" value="STAS_dom_sf"/>
</dbReference>
<dbReference type="InterPro" id="IPR018045">
    <property type="entry name" value="S04_transporter_CS"/>
</dbReference>
<name>A0A3L6TL94_PANMI</name>